<reference evidence="1" key="1">
    <citation type="submission" date="2021-10" db="EMBL/GenBank/DDBJ databases">
        <title>Tropical sea cucumber genome reveals ecological adaptation and Cuvierian tubules defense mechanism.</title>
        <authorList>
            <person name="Chen T."/>
        </authorList>
    </citation>
    <scope>NUCLEOTIDE SEQUENCE</scope>
    <source>
        <strain evidence="1">Nanhai2018</strain>
        <tissue evidence="1">Muscle</tissue>
    </source>
</reference>
<protein>
    <submittedName>
        <fullName evidence="1">Uncharacterized protein</fullName>
    </submittedName>
</protein>
<gene>
    <name evidence="1" type="ORF">HOLleu_25570</name>
</gene>
<organism evidence="1 2">
    <name type="scientific">Holothuria leucospilota</name>
    <name type="common">Black long sea cucumber</name>
    <name type="synonym">Mertensiothuria leucospilota</name>
    <dbReference type="NCBI Taxonomy" id="206669"/>
    <lineage>
        <taxon>Eukaryota</taxon>
        <taxon>Metazoa</taxon>
        <taxon>Echinodermata</taxon>
        <taxon>Eleutherozoa</taxon>
        <taxon>Echinozoa</taxon>
        <taxon>Holothuroidea</taxon>
        <taxon>Aspidochirotacea</taxon>
        <taxon>Aspidochirotida</taxon>
        <taxon>Holothuriidae</taxon>
        <taxon>Holothuria</taxon>
    </lineage>
</organism>
<dbReference type="OrthoDB" id="10029313at2759"/>
<name>A0A9Q1BT75_HOLLE</name>
<dbReference type="PANTHER" id="PTHR21301:SF10">
    <property type="entry name" value="REVERSE TRANSCRIPTASE DOMAIN-CONTAINING PROTEIN"/>
    <property type="match status" value="1"/>
</dbReference>
<dbReference type="Proteomes" id="UP001152320">
    <property type="component" value="Chromosome 12"/>
</dbReference>
<evidence type="ECO:0000313" key="2">
    <source>
        <dbReference type="Proteomes" id="UP001152320"/>
    </source>
</evidence>
<dbReference type="EMBL" id="JAIZAY010000012">
    <property type="protein sequence ID" value="KAJ8032134.1"/>
    <property type="molecule type" value="Genomic_DNA"/>
</dbReference>
<keyword evidence="2" id="KW-1185">Reference proteome</keyword>
<accession>A0A9Q1BT75</accession>
<sequence>MVLSYNCPNRPKRDNLTKQERSALRQLQSNKDIIIKPADKGSAVVVMSLTDYIFEGERQLSNTSTYNRLTNDATNYHSQRVRQTVESSDLDSEIKDVLVPRHTSCSNLYFLPKTHKPNNPGRPIVSGCACPTTQISKFVDYFLRPLVQALPFSYSRHNILYKSHQPNQPKLLTIC</sequence>
<comment type="caution">
    <text evidence="1">The sequence shown here is derived from an EMBL/GenBank/DDBJ whole genome shotgun (WGS) entry which is preliminary data.</text>
</comment>
<evidence type="ECO:0000313" key="1">
    <source>
        <dbReference type="EMBL" id="KAJ8032134.1"/>
    </source>
</evidence>
<proteinExistence type="predicted"/>
<dbReference type="PANTHER" id="PTHR21301">
    <property type="entry name" value="REVERSE TRANSCRIPTASE"/>
    <property type="match status" value="1"/>
</dbReference>
<dbReference type="AlphaFoldDB" id="A0A9Q1BT75"/>